<feature type="transmembrane region" description="Helical" evidence="2">
    <location>
        <begin position="26"/>
        <end position="44"/>
    </location>
</feature>
<evidence type="ECO:0000256" key="2">
    <source>
        <dbReference type="SAM" id="Phobius"/>
    </source>
</evidence>
<keyword evidence="2" id="KW-0472">Membrane</keyword>
<evidence type="ECO:0000256" key="1">
    <source>
        <dbReference type="SAM" id="MobiDB-lite"/>
    </source>
</evidence>
<keyword evidence="2" id="KW-1133">Transmembrane helix</keyword>
<dbReference type="EMBL" id="JBHTOQ010000003">
    <property type="protein sequence ID" value="MFD1480126.1"/>
    <property type="molecule type" value="Genomic_DNA"/>
</dbReference>
<gene>
    <name evidence="3" type="ORF">ACFQ5P_02330</name>
</gene>
<comment type="caution">
    <text evidence="3">The sequence shown here is derived from an EMBL/GenBank/DDBJ whole genome shotgun (WGS) entry which is preliminary data.</text>
</comment>
<evidence type="ECO:0000313" key="3">
    <source>
        <dbReference type="EMBL" id="MFD1480126.1"/>
    </source>
</evidence>
<evidence type="ECO:0000313" key="4">
    <source>
        <dbReference type="Proteomes" id="UP001597302"/>
    </source>
</evidence>
<keyword evidence="2" id="KW-0812">Transmembrane</keyword>
<accession>A0ABW4DU97</accession>
<sequence length="133" mass="13362">MTPAITPDPDALPRGVPAPAVMARRLAAMIAVLALVLMSAFLPARPIAVGGMQLPHDHVTDSALLSGQAVLVRPAATAPAPKAPDPVMVSAPLPAPMTGPCPSGVDHAAGPQPRVPTAARLPGRPRAPPVILA</sequence>
<reference evidence="4" key="1">
    <citation type="journal article" date="2019" name="Int. J. Syst. Evol. Microbiol.">
        <title>The Global Catalogue of Microorganisms (GCM) 10K type strain sequencing project: providing services to taxonomists for standard genome sequencing and annotation.</title>
        <authorList>
            <consortium name="The Broad Institute Genomics Platform"/>
            <consortium name="The Broad Institute Genome Sequencing Center for Infectious Disease"/>
            <person name="Wu L."/>
            <person name="Ma J."/>
        </authorList>
    </citation>
    <scope>NUCLEOTIDE SEQUENCE [LARGE SCALE GENOMIC DNA]</scope>
    <source>
        <strain evidence="4">CCM 8875</strain>
    </source>
</reference>
<organism evidence="3 4">
    <name type="scientific">Paracoccus nototheniae</name>
    <dbReference type="NCBI Taxonomy" id="2489002"/>
    <lineage>
        <taxon>Bacteria</taxon>
        <taxon>Pseudomonadati</taxon>
        <taxon>Pseudomonadota</taxon>
        <taxon>Alphaproteobacteria</taxon>
        <taxon>Rhodobacterales</taxon>
        <taxon>Paracoccaceae</taxon>
        <taxon>Paracoccus</taxon>
    </lineage>
</organism>
<dbReference type="RefSeq" id="WP_131574687.1">
    <property type="nucleotide sequence ID" value="NZ_CBCSAJ010000029.1"/>
</dbReference>
<name>A0ABW4DU97_9RHOB</name>
<dbReference type="Proteomes" id="UP001597302">
    <property type="component" value="Unassembled WGS sequence"/>
</dbReference>
<keyword evidence="4" id="KW-1185">Reference proteome</keyword>
<proteinExistence type="predicted"/>
<protein>
    <submittedName>
        <fullName evidence="3">Uncharacterized protein</fullName>
    </submittedName>
</protein>
<feature type="region of interest" description="Disordered" evidence="1">
    <location>
        <begin position="98"/>
        <end position="133"/>
    </location>
</feature>